<dbReference type="PROSITE" id="PS50876">
    <property type="entry name" value="ZF_INTEGRASE"/>
    <property type="match status" value="1"/>
</dbReference>
<keyword evidence="4" id="KW-0479">Metal-binding</keyword>
<dbReference type="InterPro" id="IPR003308">
    <property type="entry name" value="Integrase_Zn-bd_dom_N"/>
</dbReference>
<gene>
    <name evidence="10" type="primary">Ervk8</name>
    <name evidence="10" type="ORF">AEGCAU_R15334</name>
</gene>
<evidence type="ECO:0000313" key="10">
    <source>
        <dbReference type="EMBL" id="NWH89648.1"/>
    </source>
</evidence>
<evidence type="ECO:0000256" key="4">
    <source>
        <dbReference type="ARBA" id="ARBA00022723"/>
    </source>
</evidence>
<dbReference type="GO" id="GO:0016787">
    <property type="term" value="F:hydrolase activity"/>
    <property type="evidence" value="ECO:0007669"/>
    <property type="project" value="UniProtKB-KW"/>
</dbReference>
<dbReference type="Proteomes" id="UP000628412">
    <property type="component" value="Unassembled WGS sequence"/>
</dbReference>
<dbReference type="EMBL" id="WEIU01012247">
    <property type="protein sequence ID" value="NWH89648.1"/>
    <property type="molecule type" value="Genomic_DNA"/>
</dbReference>
<keyword evidence="11" id="KW-1185">Reference proteome</keyword>
<evidence type="ECO:0000256" key="7">
    <source>
        <dbReference type="ARBA" id="ARBA00022918"/>
    </source>
</evidence>
<evidence type="ECO:0000256" key="1">
    <source>
        <dbReference type="ARBA" id="ARBA00022679"/>
    </source>
</evidence>
<dbReference type="GO" id="GO:0008270">
    <property type="term" value="F:zinc ion binding"/>
    <property type="evidence" value="ECO:0007669"/>
    <property type="project" value="UniProtKB-KW"/>
</dbReference>
<feature type="non-terminal residue" evidence="10">
    <location>
        <position position="1"/>
    </location>
</feature>
<keyword evidence="1" id="KW-0808">Transferase</keyword>
<dbReference type="PANTHER" id="PTHR41694">
    <property type="entry name" value="ENDOGENOUS RETROVIRUS GROUP K MEMBER POL PROTEIN"/>
    <property type="match status" value="1"/>
</dbReference>
<keyword evidence="8" id="KW-0862">Zinc</keyword>
<feature type="domain" description="Integrase-type" evidence="9">
    <location>
        <begin position="10"/>
        <end position="51"/>
    </location>
</feature>
<keyword evidence="6" id="KW-0378">Hydrolase</keyword>
<evidence type="ECO:0000259" key="9">
    <source>
        <dbReference type="PROSITE" id="PS50876"/>
    </source>
</evidence>
<dbReference type="SUPFAM" id="SSF46919">
    <property type="entry name" value="N-terminal Zn binding domain of HIV integrase"/>
    <property type="match status" value="1"/>
</dbReference>
<evidence type="ECO:0000256" key="3">
    <source>
        <dbReference type="ARBA" id="ARBA00022722"/>
    </source>
</evidence>
<evidence type="ECO:0000256" key="2">
    <source>
        <dbReference type="ARBA" id="ARBA00022695"/>
    </source>
</evidence>
<dbReference type="GO" id="GO:0004519">
    <property type="term" value="F:endonuclease activity"/>
    <property type="evidence" value="ECO:0007669"/>
    <property type="project" value="UniProtKB-KW"/>
</dbReference>
<dbReference type="GO" id="GO:0003964">
    <property type="term" value="F:RNA-directed DNA polymerase activity"/>
    <property type="evidence" value="ECO:0007669"/>
    <property type="project" value="UniProtKB-KW"/>
</dbReference>
<reference evidence="10" key="1">
    <citation type="submission" date="2019-10" db="EMBL/GenBank/DDBJ databases">
        <title>Bird 10,000 Genomes (B10K) Project - Family phase.</title>
        <authorList>
            <person name="Zhang G."/>
        </authorList>
    </citation>
    <scope>NUCLEOTIDE SEQUENCE</scope>
    <source>
        <strain evidence="10">B10K-DU-002-10</strain>
        <tissue evidence="10">Muscle</tissue>
    </source>
</reference>
<keyword evidence="2" id="KW-0548">Nucleotidyltransferase</keyword>
<dbReference type="Gene3D" id="1.10.10.200">
    <property type="match status" value="1"/>
</dbReference>
<evidence type="ECO:0000256" key="5">
    <source>
        <dbReference type="ARBA" id="ARBA00022759"/>
    </source>
</evidence>
<comment type="caution">
    <text evidence="10">The sequence shown here is derived from an EMBL/GenBank/DDBJ whole genome shotgun (WGS) entry which is preliminary data.</text>
</comment>
<evidence type="ECO:0000256" key="8">
    <source>
        <dbReference type="PROSITE-ProRule" id="PRU00450"/>
    </source>
</evidence>
<protein>
    <submittedName>
        <fullName evidence="10">POK8 protein</fullName>
    </submittedName>
</protein>
<dbReference type="Pfam" id="PF02022">
    <property type="entry name" value="Integrase_Zn"/>
    <property type="match status" value="1"/>
</dbReference>
<dbReference type="GO" id="GO:0035613">
    <property type="term" value="F:RNA stem-loop binding"/>
    <property type="evidence" value="ECO:0007669"/>
    <property type="project" value="TreeGrafter"/>
</dbReference>
<keyword evidence="5" id="KW-0255">Endonuclease</keyword>
<organism evidence="10 11">
    <name type="scientific">Aegithalos caudatus</name>
    <name type="common">Long-tailed tit</name>
    <name type="synonym">Acredula caudata</name>
    <dbReference type="NCBI Taxonomy" id="73327"/>
    <lineage>
        <taxon>Eukaryota</taxon>
        <taxon>Metazoa</taxon>
        <taxon>Chordata</taxon>
        <taxon>Craniata</taxon>
        <taxon>Vertebrata</taxon>
        <taxon>Euteleostomi</taxon>
        <taxon>Archelosauria</taxon>
        <taxon>Archosauria</taxon>
        <taxon>Dinosauria</taxon>
        <taxon>Saurischia</taxon>
        <taxon>Theropoda</taxon>
        <taxon>Coelurosauria</taxon>
        <taxon>Aves</taxon>
        <taxon>Neognathae</taxon>
        <taxon>Neoaves</taxon>
        <taxon>Telluraves</taxon>
        <taxon>Australaves</taxon>
        <taxon>Passeriformes</taxon>
        <taxon>Sylvioidea</taxon>
        <taxon>Aegithalidae</taxon>
        <taxon>Aegithalos</taxon>
    </lineage>
</organism>
<sequence>MVVGPLTLPNVFQQAKLSHSFFHQNAPAVSRIFKISREQAKAIVASCPSCQSCQFPFLSAGVSPRGLKSCEIWQSDIT</sequence>
<evidence type="ECO:0000256" key="6">
    <source>
        <dbReference type="ARBA" id="ARBA00022801"/>
    </source>
</evidence>
<keyword evidence="3" id="KW-0540">Nuclease</keyword>
<keyword evidence="8" id="KW-0863">Zinc-finger</keyword>
<name>A0A850Y206_AEGCA</name>
<accession>A0A850Y206</accession>
<dbReference type="InterPro" id="IPR017856">
    <property type="entry name" value="Integrase-like_N"/>
</dbReference>
<keyword evidence="7" id="KW-0695">RNA-directed DNA polymerase</keyword>
<proteinExistence type="predicted"/>
<feature type="non-terminal residue" evidence="10">
    <location>
        <position position="78"/>
    </location>
</feature>
<evidence type="ECO:0000313" key="11">
    <source>
        <dbReference type="Proteomes" id="UP000628412"/>
    </source>
</evidence>
<dbReference type="AlphaFoldDB" id="A0A850Y206"/>
<dbReference type="PANTHER" id="PTHR41694:SF3">
    <property type="entry name" value="RNA-DIRECTED DNA POLYMERASE-RELATED"/>
    <property type="match status" value="1"/>
</dbReference>